<organism evidence="3 4">
    <name type="scientific">Aureimonas jatrophae</name>
    <dbReference type="NCBI Taxonomy" id="1166073"/>
    <lineage>
        <taxon>Bacteria</taxon>
        <taxon>Pseudomonadati</taxon>
        <taxon>Pseudomonadota</taxon>
        <taxon>Alphaproteobacteria</taxon>
        <taxon>Hyphomicrobiales</taxon>
        <taxon>Aurantimonadaceae</taxon>
        <taxon>Aureimonas</taxon>
    </lineage>
</organism>
<dbReference type="OrthoDB" id="370541at2"/>
<feature type="compositionally biased region" description="Low complexity" evidence="1">
    <location>
        <begin position="65"/>
        <end position="90"/>
    </location>
</feature>
<feature type="region of interest" description="Disordered" evidence="1">
    <location>
        <begin position="201"/>
        <end position="232"/>
    </location>
</feature>
<sequence>MLGRRLSIVPEPKASFRMRSRTALIALFVLLAAAAWGWRAGVVDTRGDRADGTSTPAVSALAPQASNQAPSVVSPAAVPAGQAAPAGTPADQKAAAEVAGQASPATPTFDVVRVEPDGSTVVAGRAKPGETVTLRNGGDALAETKATATGDFVLDLTLPAGEHRLRLSDAGNALSQDAAVVSVPAPGRPNDLLVMMDRPGQPTEILASPSRPQPDEVAPTAPVSKPDTQVASAVDKPVPTVATPQAGQEARPQSTLGVEAVEVENRRLSVAGAAPEGSRLNVYLDDKLVGQAGGTADERFIANAMADVSVGSHVVRIDEIGPDGSVVARAEVPFNRPDENSMAAIAPSAPIAEAQSPVADAPTVADASVASQRPSTDATGPTPADSRDEPSGVATAGPLTVVQPALQATQAKVIIRRGDTLWRISRRAYGQGVRYTVIYLANGDQIRNPNRIYPGQVFRMPDDGGRPPRT</sequence>
<feature type="compositionally biased region" description="Polar residues" evidence="1">
    <location>
        <begin position="369"/>
        <end position="379"/>
    </location>
</feature>
<protein>
    <submittedName>
        <fullName evidence="3">Nucleoid-associated protein YgaU, contains BON and LysM domains</fullName>
    </submittedName>
</protein>
<dbReference type="Pfam" id="PF01476">
    <property type="entry name" value="LysM"/>
    <property type="match status" value="1"/>
</dbReference>
<dbReference type="InterPro" id="IPR013783">
    <property type="entry name" value="Ig-like_fold"/>
</dbReference>
<keyword evidence="4" id="KW-1185">Reference proteome</keyword>
<name>A0A1H0G7L9_9HYPH</name>
<evidence type="ECO:0000256" key="1">
    <source>
        <dbReference type="SAM" id="MobiDB-lite"/>
    </source>
</evidence>
<dbReference type="STRING" id="1166073.SAMN05192530_1036"/>
<evidence type="ECO:0000313" key="3">
    <source>
        <dbReference type="EMBL" id="SDO02913.1"/>
    </source>
</evidence>
<dbReference type="PANTHER" id="PTHR34700:SF4">
    <property type="entry name" value="PHAGE-LIKE ELEMENT PBSX PROTEIN XKDP"/>
    <property type="match status" value="1"/>
</dbReference>
<reference evidence="3 4" key="1">
    <citation type="submission" date="2016-10" db="EMBL/GenBank/DDBJ databases">
        <authorList>
            <person name="de Groot N.N."/>
        </authorList>
    </citation>
    <scope>NUCLEOTIDE SEQUENCE [LARGE SCALE GENOMIC DNA]</scope>
    <source>
        <strain evidence="4">L7-484,KACC 16230,DSM 25025</strain>
    </source>
</reference>
<dbReference type="Gene3D" id="3.10.350.10">
    <property type="entry name" value="LysM domain"/>
    <property type="match status" value="1"/>
</dbReference>
<evidence type="ECO:0000259" key="2">
    <source>
        <dbReference type="PROSITE" id="PS51782"/>
    </source>
</evidence>
<dbReference type="CDD" id="cd00118">
    <property type="entry name" value="LysM"/>
    <property type="match status" value="1"/>
</dbReference>
<feature type="region of interest" description="Disordered" evidence="1">
    <location>
        <begin position="353"/>
        <end position="395"/>
    </location>
</feature>
<dbReference type="EMBL" id="FNIT01000003">
    <property type="protein sequence ID" value="SDO02913.1"/>
    <property type="molecule type" value="Genomic_DNA"/>
</dbReference>
<feature type="region of interest" description="Disordered" evidence="1">
    <location>
        <begin position="61"/>
        <end position="92"/>
    </location>
</feature>
<dbReference type="PROSITE" id="PS51782">
    <property type="entry name" value="LYSM"/>
    <property type="match status" value="1"/>
</dbReference>
<gene>
    <name evidence="3" type="ORF">SAMN05192530_1036</name>
</gene>
<dbReference type="SMART" id="SM00257">
    <property type="entry name" value="LysM"/>
    <property type="match status" value="1"/>
</dbReference>
<feature type="domain" description="LysM" evidence="2">
    <location>
        <begin position="411"/>
        <end position="460"/>
    </location>
</feature>
<accession>A0A1H0G7L9</accession>
<dbReference type="Proteomes" id="UP000198793">
    <property type="component" value="Unassembled WGS sequence"/>
</dbReference>
<dbReference type="PANTHER" id="PTHR34700">
    <property type="entry name" value="POTASSIUM BINDING PROTEIN KBP"/>
    <property type="match status" value="1"/>
</dbReference>
<dbReference type="AlphaFoldDB" id="A0A1H0G7L9"/>
<dbReference type="InterPro" id="IPR018392">
    <property type="entry name" value="LysM"/>
</dbReference>
<proteinExistence type="predicted"/>
<dbReference type="InterPro" id="IPR036779">
    <property type="entry name" value="LysM_dom_sf"/>
</dbReference>
<dbReference type="Gene3D" id="2.60.40.10">
    <property type="entry name" value="Immunoglobulins"/>
    <property type="match status" value="1"/>
</dbReference>
<dbReference type="InterPro" id="IPR052196">
    <property type="entry name" value="Bact_Kbp"/>
</dbReference>
<evidence type="ECO:0000313" key="4">
    <source>
        <dbReference type="Proteomes" id="UP000198793"/>
    </source>
</evidence>